<accession>A0A8B7XEX2</accession>
<feature type="compositionally biased region" description="Polar residues" evidence="1">
    <location>
        <begin position="534"/>
        <end position="550"/>
    </location>
</feature>
<feature type="compositionally biased region" description="Polar residues" evidence="1">
    <location>
        <begin position="243"/>
        <end position="260"/>
    </location>
</feature>
<evidence type="ECO:0000313" key="3">
    <source>
        <dbReference type="RefSeq" id="XP_022079298.1"/>
    </source>
</evidence>
<dbReference type="Proteomes" id="UP000694845">
    <property type="component" value="Unplaced"/>
</dbReference>
<feature type="region of interest" description="Disordered" evidence="1">
    <location>
        <begin position="519"/>
        <end position="552"/>
    </location>
</feature>
<name>A0A8B7XEX2_ACAPL</name>
<dbReference type="AlphaFoldDB" id="A0A8B7XEX2"/>
<feature type="compositionally biased region" description="Basic and acidic residues" evidence="1">
    <location>
        <begin position="275"/>
        <end position="286"/>
    </location>
</feature>
<dbReference type="OrthoDB" id="10014807at2759"/>
<dbReference type="RefSeq" id="XP_022079299.1">
    <property type="nucleotide sequence ID" value="XM_022223607.1"/>
</dbReference>
<organism evidence="2 3">
    <name type="scientific">Acanthaster planci</name>
    <name type="common">Crown-of-thorns starfish</name>
    <dbReference type="NCBI Taxonomy" id="133434"/>
    <lineage>
        <taxon>Eukaryota</taxon>
        <taxon>Metazoa</taxon>
        <taxon>Echinodermata</taxon>
        <taxon>Eleutherozoa</taxon>
        <taxon>Asterozoa</taxon>
        <taxon>Asteroidea</taxon>
        <taxon>Valvatacea</taxon>
        <taxon>Valvatida</taxon>
        <taxon>Acanthasteridae</taxon>
        <taxon>Acanthaster</taxon>
    </lineage>
</organism>
<dbReference type="InterPro" id="IPR029343">
    <property type="entry name" value="CCDC14"/>
</dbReference>
<keyword evidence="2" id="KW-1185">Reference proteome</keyword>
<evidence type="ECO:0000313" key="4">
    <source>
        <dbReference type="RefSeq" id="XP_022079299.1"/>
    </source>
</evidence>
<feature type="region of interest" description="Disordered" evidence="1">
    <location>
        <begin position="79"/>
        <end position="302"/>
    </location>
</feature>
<feature type="compositionally biased region" description="Polar residues" evidence="1">
    <location>
        <begin position="919"/>
        <end position="941"/>
    </location>
</feature>
<dbReference type="GO" id="GO:0071539">
    <property type="term" value="P:protein localization to centrosome"/>
    <property type="evidence" value="ECO:0007669"/>
    <property type="project" value="TreeGrafter"/>
</dbReference>
<evidence type="ECO:0000256" key="1">
    <source>
        <dbReference type="SAM" id="MobiDB-lite"/>
    </source>
</evidence>
<sequence>MKDAKKQRTVGKSKPSQASLVSRGLAARPSLMKRNDGKSSDPPSVRSGYSLYSSDSDSTTTEVNQGLDRCAKLLANILDNSNQGHSIKTGHAKYRLQKQKLKTGVKARGGNSTNLEPRPLKSGPRHPAPERKSTRTSQGKSVLSKSAKGKGAITSPTPAVSGARHGRRKASGSKRSMLSAVHVIPTGQDDLQDTPIREANRADSQPIKRRTKHVTAPGFQDHLMSSTPAERESPKKAQPAAANKTTRLPSPRQEPQPSTLSKERHGPENCVIIPSREDATALRDKAPPGSGNSQRALNAPVTKPKALLEREIIKATKKLEPDRDWMQWYKESLAQQTMHEGLGKGHSNSLLRDRNGGADQEIPSKPERDAGQGILDSRVTAHLSKQPAYQPLKDSEDLLRDLVQQLTILNQQEKGSPPQGNTEQILQDLIQSKQLASSERPANGKDTCGKTEEVINPALITDSGPPLCTDGRSAALPDFHVDSRQSSLKQLLSEFRQTPSQQTPSAIRRGDLMSTFPSHAPSFDVRKGVGNKYPSGTTNLEPTKDTQTPQPHVPGALSSQVTFLTPEKDHFGSEVDDGALNQLSTPYVHQGGHESEALQLGKYIQVGTPAAMAPTSPPRSTEPLTVEPRGQAAKQGSLQQIRMLKYLLGELQAVLADHEDIEVSRLLNEMEDVCNTLPYTTQKQLLDLNTEVLLALQPLQSENGQLRRRLRIANQQLKSREVAEREKKDESSVSLESLALQALNSNLQKQLRQERQEKEQLLKNNLQMSKTLEEKEKQHQDMLRILNDKDTNLLKTRQETLEELQDLREARSELQSKVDYLELQVEGGSKEARILQLSLDQRDKEIDRLKSFNQSLQEQVRKLMSQRGEDANSPRTLGGIGLQRMSRLLMERSPNTANKENIQSPSYHHSFSKRHPQPAQKSAISLSESQNPPVHLQNSLKKSPKQRVTFLETQDQRDEDISKWARTDTLWKDQQELPGDLIRFGANTDADDLQGNSLDALEGKPDGWMMGIKPSLEHDALGAHAADSPDMLRASPRQEAVMPSFSRDTPDRDHMYTAGNAFSQSTAFERQTLPFQSNPRTAEPAFSQEQRLEIDRNSVMPTSHKGIDSYTATWKAPTKPTLNSATSDSTVSSVTTEFEAQFQSGLRDLDAEIGKLQASLKYPTIKSL</sequence>
<feature type="compositionally biased region" description="Polar residues" evidence="1">
    <location>
        <begin position="135"/>
        <end position="144"/>
    </location>
</feature>
<dbReference type="RefSeq" id="XP_022079298.1">
    <property type="nucleotide sequence ID" value="XM_022223606.1"/>
</dbReference>
<gene>
    <name evidence="3 4" type="primary">LOC110973100</name>
</gene>
<dbReference type="Pfam" id="PF15254">
    <property type="entry name" value="CCDC14"/>
    <property type="match status" value="1"/>
</dbReference>
<feature type="region of interest" description="Disordered" evidence="1">
    <location>
        <begin position="1"/>
        <end position="64"/>
    </location>
</feature>
<protein>
    <submittedName>
        <fullName evidence="3 4">Uncharacterized protein LOC110973100 isoform X1</fullName>
    </submittedName>
</protein>
<reference evidence="3 4" key="1">
    <citation type="submission" date="2025-04" db="UniProtKB">
        <authorList>
            <consortium name="RefSeq"/>
        </authorList>
    </citation>
    <scope>IDENTIFICATION</scope>
</reference>
<feature type="region of interest" description="Disordered" evidence="1">
    <location>
        <begin position="862"/>
        <end position="881"/>
    </location>
</feature>
<dbReference type="GeneID" id="110973100"/>
<evidence type="ECO:0000313" key="2">
    <source>
        <dbReference type="Proteomes" id="UP000694845"/>
    </source>
</evidence>
<feature type="compositionally biased region" description="Polar residues" evidence="1">
    <location>
        <begin position="897"/>
        <end position="909"/>
    </location>
</feature>
<dbReference type="OMA" id="DKHNMQD"/>
<dbReference type="PANTHER" id="PTHR22367:SF2">
    <property type="entry name" value="COILED-COIL DOMAIN-CONTAINING PROTEIN 14"/>
    <property type="match status" value="1"/>
</dbReference>
<dbReference type="PANTHER" id="PTHR22367">
    <property type="entry name" value="COILED-COIL DOMAIN-CONTAINING PROTEIN 14"/>
    <property type="match status" value="1"/>
</dbReference>
<feature type="compositionally biased region" description="Basic and acidic residues" evidence="1">
    <location>
        <begin position="351"/>
        <end position="370"/>
    </location>
</feature>
<feature type="region of interest" description="Disordered" evidence="1">
    <location>
        <begin position="610"/>
        <end position="633"/>
    </location>
</feature>
<dbReference type="KEGG" id="aplc:110973100"/>
<feature type="compositionally biased region" description="Low complexity" evidence="1">
    <location>
        <begin position="44"/>
        <end position="58"/>
    </location>
</feature>
<feature type="compositionally biased region" description="Basic residues" evidence="1">
    <location>
        <begin position="88"/>
        <end position="105"/>
    </location>
</feature>
<proteinExistence type="predicted"/>
<feature type="region of interest" description="Disordered" evidence="1">
    <location>
        <begin position="341"/>
        <end position="371"/>
    </location>
</feature>
<dbReference type="GO" id="GO:0034451">
    <property type="term" value="C:centriolar satellite"/>
    <property type="evidence" value="ECO:0007669"/>
    <property type="project" value="TreeGrafter"/>
</dbReference>
<feature type="region of interest" description="Disordered" evidence="1">
    <location>
        <begin position="897"/>
        <end position="947"/>
    </location>
</feature>